<dbReference type="Proteomes" id="UP001341840">
    <property type="component" value="Unassembled WGS sequence"/>
</dbReference>
<evidence type="ECO:0000313" key="1">
    <source>
        <dbReference type="EMBL" id="MED6149431.1"/>
    </source>
</evidence>
<name>A0ABU6TKV0_9FABA</name>
<comment type="caution">
    <text evidence="1">The sequence shown here is derived from an EMBL/GenBank/DDBJ whole genome shotgun (WGS) entry which is preliminary data.</text>
</comment>
<sequence>MRHWLCFFQGCAAPFQSGIDSGCASALPRGTIPSMQKEESQQLAKLQQQIDSPKSNETQIPPIARTLDRPQLLLIATFWQELGWWMINPKAKLIPSSGKINTKFFLLPEIIPCREKEIPFEQVAVRHVL</sequence>
<gene>
    <name evidence="1" type="ORF">PIB30_062287</name>
</gene>
<accession>A0ABU6TKV0</accession>
<evidence type="ECO:0000313" key="2">
    <source>
        <dbReference type="Proteomes" id="UP001341840"/>
    </source>
</evidence>
<proteinExistence type="predicted"/>
<protein>
    <submittedName>
        <fullName evidence="1">Uncharacterized protein</fullName>
    </submittedName>
</protein>
<keyword evidence="2" id="KW-1185">Reference proteome</keyword>
<organism evidence="1 2">
    <name type="scientific">Stylosanthes scabra</name>
    <dbReference type="NCBI Taxonomy" id="79078"/>
    <lineage>
        <taxon>Eukaryota</taxon>
        <taxon>Viridiplantae</taxon>
        <taxon>Streptophyta</taxon>
        <taxon>Embryophyta</taxon>
        <taxon>Tracheophyta</taxon>
        <taxon>Spermatophyta</taxon>
        <taxon>Magnoliopsida</taxon>
        <taxon>eudicotyledons</taxon>
        <taxon>Gunneridae</taxon>
        <taxon>Pentapetalae</taxon>
        <taxon>rosids</taxon>
        <taxon>fabids</taxon>
        <taxon>Fabales</taxon>
        <taxon>Fabaceae</taxon>
        <taxon>Papilionoideae</taxon>
        <taxon>50 kb inversion clade</taxon>
        <taxon>dalbergioids sensu lato</taxon>
        <taxon>Dalbergieae</taxon>
        <taxon>Pterocarpus clade</taxon>
        <taxon>Stylosanthes</taxon>
    </lineage>
</organism>
<dbReference type="EMBL" id="JASCZI010091197">
    <property type="protein sequence ID" value="MED6149431.1"/>
    <property type="molecule type" value="Genomic_DNA"/>
</dbReference>
<reference evidence="1 2" key="1">
    <citation type="journal article" date="2023" name="Plants (Basel)">
        <title>Bridging the Gap: Combining Genomics and Transcriptomics Approaches to Understand Stylosanthes scabra, an Orphan Legume from the Brazilian Caatinga.</title>
        <authorList>
            <person name="Ferreira-Neto J.R.C."/>
            <person name="da Silva M.D."/>
            <person name="Binneck E."/>
            <person name="de Melo N.F."/>
            <person name="da Silva R.H."/>
            <person name="de Melo A.L.T.M."/>
            <person name="Pandolfi V."/>
            <person name="Bustamante F.O."/>
            <person name="Brasileiro-Vidal A.C."/>
            <person name="Benko-Iseppon A.M."/>
        </authorList>
    </citation>
    <scope>NUCLEOTIDE SEQUENCE [LARGE SCALE GENOMIC DNA]</scope>
    <source>
        <tissue evidence="1">Leaves</tissue>
    </source>
</reference>